<feature type="region of interest" description="Disordered" evidence="4">
    <location>
        <begin position="272"/>
        <end position="349"/>
    </location>
</feature>
<organism evidence="6 7">
    <name type="scientific">Phaeomoniella chlamydospora</name>
    <name type="common">Phaeoacremonium chlamydosporum</name>
    <dbReference type="NCBI Taxonomy" id="158046"/>
    <lineage>
        <taxon>Eukaryota</taxon>
        <taxon>Fungi</taxon>
        <taxon>Dikarya</taxon>
        <taxon>Ascomycota</taxon>
        <taxon>Pezizomycotina</taxon>
        <taxon>Eurotiomycetes</taxon>
        <taxon>Chaetothyriomycetidae</taxon>
        <taxon>Phaeomoniellales</taxon>
        <taxon>Phaeomoniellaceae</taxon>
        <taxon>Phaeomoniella</taxon>
    </lineage>
</organism>
<evidence type="ECO:0000256" key="4">
    <source>
        <dbReference type="SAM" id="MobiDB-lite"/>
    </source>
</evidence>
<dbReference type="Proteomes" id="UP000053317">
    <property type="component" value="Unassembled WGS sequence"/>
</dbReference>
<dbReference type="InterPro" id="IPR018856">
    <property type="entry name" value="Stn1_N"/>
</dbReference>
<feature type="compositionally biased region" description="Basic and acidic residues" evidence="4">
    <location>
        <begin position="8"/>
        <end position="20"/>
    </location>
</feature>
<dbReference type="OrthoDB" id="77828at2759"/>
<sequence>MSSPESDISTRSESQSHIERPTIYPPVTHKLSPTWFTWVKLTAYEIHNVLKPAPANFVNSLSCGNGATGGLQSHSPALFHYINHPIQYVSVAGVVVEVNEYNPKYYILILDDSSGETIEIVYPRPFDPESTVGGPSGGKIVAPLTHSLPSSSSKLDKEEIKIHQLLSVVDVGATLKVKGHISTFHDYRQIRLDRVSSISDTNEEARFWSSMREFHDNVLSRPWKPKDEDIAEAKAEARKNARKQDGQAARRRERVRLRAEIEEKGRLKLERRWEKEESRRAREAEKAREDGEEVRKLIRSRKEKGGGKGNEVTNDLDDHAHGTVFLAAELSDHQQGISTEKTSIKEEAK</sequence>
<evidence type="ECO:0000256" key="1">
    <source>
        <dbReference type="ARBA" id="ARBA00004574"/>
    </source>
</evidence>
<proteinExistence type="predicted"/>
<feature type="domain" description="CST complex subunit Stn1 N-terminal" evidence="5">
    <location>
        <begin position="78"/>
        <end position="121"/>
    </location>
</feature>
<reference evidence="6 7" key="2">
    <citation type="submission" date="2015-05" db="EMBL/GenBank/DDBJ databases">
        <authorList>
            <person name="Morales-Cruz A."/>
            <person name="Amrine K.C."/>
            <person name="Cantu D."/>
        </authorList>
    </citation>
    <scope>NUCLEOTIDE SEQUENCE [LARGE SCALE GENOMIC DNA]</scope>
    <source>
        <strain evidence="6">UCRPC4</strain>
    </source>
</reference>
<protein>
    <submittedName>
        <fullName evidence="6">Putative ob-fold nucleic acid binding domain-containing protein</fullName>
    </submittedName>
</protein>
<gene>
    <name evidence="6" type="ORF">UCRPC4_g05602</name>
</gene>
<dbReference type="InterPro" id="IPR012340">
    <property type="entry name" value="NA-bd_OB-fold"/>
</dbReference>
<name>A0A0G2GKM6_PHACM</name>
<feature type="region of interest" description="Disordered" evidence="4">
    <location>
        <begin position="1"/>
        <end position="20"/>
    </location>
</feature>
<comment type="subcellular location">
    <subcellularLocation>
        <location evidence="1">Chromosome</location>
        <location evidence="1">Telomere</location>
    </subcellularLocation>
</comment>
<dbReference type="Gene3D" id="2.40.50.140">
    <property type="entry name" value="Nucleic acid-binding proteins"/>
    <property type="match status" value="1"/>
</dbReference>
<dbReference type="AlphaFoldDB" id="A0A0G2GKM6"/>
<dbReference type="Pfam" id="PF10451">
    <property type="entry name" value="Stn1"/>
    <property type="match status" value="1"/>
</dbReference>
<keyword evidence="2" id="KW-0158">Chromosome</keyword>
<evidence type="ECO:0000256" key="2">
    <source>
        <dbReference type="ARBA" id="ARBA00022454"/>
    </source>
</evidence>
<evidence type="ECO:0000256" key="3">
    <source>
        <dbReference type="ARBA" id="ARBA00022895"/>
    </source>
</evidence>
<evidence type="ECO:0000259" key="5">
    <source>
        <dbReference type="Pfam" id="PF10451"/>
    </source>
</evidence>
<evidence type="ECO:0000313" key="6">
    <source>
        <dbReference type="EMBL" id="KKY17460.1"/>
    </source>
</evidence>
<dbReference type="EMBL" id="LCWF01000146">
    <property type="protein sequence ID" value="KKY17460.1"/>
    <property type="molecule type" value="Genomic_DNA"/>
</dbReference>
<keyword evidence="7" id="KW-1185">Reference proteome</keyword>
<keyword evidence="3" id="KW-0779">Telomere</keyword>
<feature type="region of interest" description="Disordered" evidence="4">
    <location>
        <begin position="233"/>
        <end position="252"/>
    </location>
</feature>
<evidence type="ECO:0000313" key="7">
    <source>
        <dbReference type="Proteomes" id="UP000053317"/>
    </source>
</evidence>
<reference evidence="6 7" key="1">
    <citation type="submission" date="2015-05" db="EMBL/GenBank/DDBJ databases">
        <title>Distinctive expansion of gene families associated with plant cell wall degradation and secondary metabolism in the genomes of grapevine trunk pathogens.</title>
        <authorList>
            <person name="Lawrence D.P."/>
            <person name="Travadon R."/>
            <person name="Rolshausen P.E."/>
            <person name="Baumgartner K."/>
        </authorList>
    </citation>
    <scope>NUCLEOTIDE SEQUENCE [LARGE SCALE GENOMIC DNA]</scope>
    <source>
        <strain evidence="6">UCRPC4</strain>
    </source>
</reference>
<feature type="compositionally biased region" description="Basic and acidic residues" evidence="4">
    <location>
        <begin position="272"/>
        <end position="296"/>
    </location>
</feature>
<dbReference type="GO" id="GO:0000781">
    <property type="term" value="C:chromosome, telomeric region"/>
    <property type="evidence" value="ECO:0007669"/>
    <property type="project" value="UniProtKB-SubCell"/>
</dbReference>
<dbReference type="SUPFAM" id="SSF50249">
    <property type="entry name" value="Nucleic acid-binding proteins"/>
    <property type="match status" value="1"/>
</dbReference>
<comment type="caution">
    <text evidence="6">The sequence shown here is derived from an EMBL/GenBank/DDBJ whole genome shotgun (WGS) entry which is preliminary data.</text>
</comment>
<accession>A0A0G2GKM6</accession>